<evidence type="ECO:0000313" key="1">
    <source>
        <dbReference type="EMBL" id="GAH64203.1"/>
    </source>
</evidence>
<dbReference type="EMBL" id="BARU01026560">
    <property type="protein sequence ID" value="GAH64203.1"/>
    <property type="molecule type" value="Genomic_DNA"/>
</dbReference>
<proteinExistence type="predicted"/>
<organism evidence="1">
    <name type="scientific">marine sediment metagenome</name>
    <dbReference type="NCBI Taxonomy" id="412755"/>
    <lineage>
        <taxon>unclassified sequences</taxon>
        <taxon>metagenomes</taxon>
        <taxon>ecological metagenomes</taxon>
    </lineage>
</organism>
<dbReference type="AlphaFoldDB" id="X1J349"/>
<name>X1J349_9ZZZZ</name>
<protein>
    <submittedName>
        <fullName evidence="1">Uncharacterized protein</fullName>
    </submittedName>
</protein>
<gene>
    <name evidence="1" type="ORF">S03H2_42649</name>
</gene>
<accession>X1J349</accession>
<reference evidence="1" key="1">
    <citation type="journal article" date="2014" name="Front. Microbiol.">
        <title>High frequency of phylogenetically diverse reductive dehalogenase-homologous genes in deep subseafloor sedimentary metagenomes.</title>
        <authorList>
            <person name="Kawai M."/>
            <person name="Futagami T."/>
            <person name="Toyoda A."/>
            <person name="Takaki Y."/>
            <person name="Nishi S."/>
            <person name="Hori S."/>
            <person name="Arai W."/>
            <person name="Tsubouchi T."/>
            <person name="Morono Y."/>
            <person name="Uchiyama I."/>
            <person name="Ito T."/>
            <person name="Fujiyama A."/>
            <person name="Inagaki F."/>
            <person name="Takami H."/>
        </authorList>
    </citation>
    <scope>NUCLEOTIDE SEQUENCE</scope>
    <source>
        <strain evidence="1">Expedition CK06-06</strain>
    </source>
</reference>
<comment type="caution">
    <text evidence="1">The sequence shown here is derived from an EMBL/GenBank/DDBJ whole genome shotgun (WGS) entry which is preliminary data.</text>
</comment>
<sequence length="57" mass="6394">MTEASNGEPVCCPKCKGEHFALRKVELSDRMLASARLDVICVGCDYRESLYEIDGRK</sequence>